<dbReference type="EMBL" id="CP036265">
    <property type="protein sequence ID" value="QDT17855.1"/>
    <property type="molecule type" value="Genomic_DNA"/>
</dbReference>
<gene>
    <name evidence="4" type="ORF">CA12_39900</name>
</gene>
<organism evidence="4 5">
    <name type="scientific">Alienimonas californiensis</name>
    <dbReference type="NCBI Taxonomy" id="2527989"/>
    <lineage>
        <taxon>Bacteria</taxon>
        <taxon>Pseudomonadati</taxon>
        <taxon>Planctomycetota</taxon>
        <taxon>Planctomycetia</taxon>
        <taxon>Planctomycetales</taxon>
        <taxon>Planctomycetaceae</taxon>
        <taxon>Alienimonas</taxon>
    </lineage>
</organism>
<feature type="chain" id="PRO_5021980795" description="DUF6268 domain-containing protein" evidence="2">
    <location>
        <begin position="24"/>
        <end position="344"/>
    </location>
</feature>
<feature type="domain" description="DUF6268" evidence="3">
    <location>
        <begin position="146"/>
        <end position="212"/>
    </location>
</feature>
<sequence length="344" mass="36548" precursor="true">MPRALPAAVLLFAGLLFAGPRGAAAEITTEQLHEHSALARALNARVHPPAPPSGVRLPPLDSPVPAGAAAPPAPPEPSWLKMLSPRSAQGQVTQVVGDGLSFAEVSLQSTHGLRGVPPYVTVTPALSVLAVDDPDLADFPPPGPDLPSRLWGASAGFTAIMPLSEQWIVQAGVSPGFYSDLDNTSGDAFRMPGQAVGIYTYSPQTQFTVGVVFLDREDLSWLPALGVIHRPNARTTYEFILPRPRIVQQLSGCDPQTGCFGYLAGELGGGSWAIERDARPGVPTDDVATISDLRLLAGVELKREGRVGFLAETGWVFSREVEYESGIGDAEFGDAWLLRFGLRK</sequence>
<evidence type="ECO:0000313" key="5">
    <source>
        <dbReference type="Proteomes" id="UP000318741"/>
    </source>
</evidence>
<dbReference type="KEGG" id="acaf:CA12_39900"/>
<keyword evidence="5" id="KW-1185">Reference proteome</keyword>
<evidence type="ECO:0000256" key="2">
    <source>
        <dbReference type="SAM" id="SignalP"/>
    </source>
</evidence>
<evidence type="ECO:0000259" key="3">
    <source>
        <dbReference type="Pfam" id="PF19783"/>
    </source>
</evidence>
<dbReference type="OrthoDB" id="249490at2"/>
<evidence type="ECO:0000256" key="1">
    <source>
        <dbReference type="SAM" id="MobiDB-lite"/>
    </source>
</evidence>
<feature type="signal peptide" evidence="2">
    <location>
        <begin position="1"/>
        <end position="23"/>
    </location>
</feature>
<accession>A0A517PER7</accession>
<evidence type="ECO:0000313" key="4">
    <source>
        <dbReference type="EMBL" id="QDT17855.1"/>
    </source>
</evidence>
<feature type="region of interest" description="Disordered" evidence="1">
    <location>
        <begin position="45"/>
        <end position="78"/>
    </location>
</feature>
<dbReference type="InterPro" id="IPR046235">
    <property type="entry name" value="DUF6268"/>
</dbReference>
<dbReference type="RefSeq" id="WP_145360851.1">
    <property type="nucleotide sequence ID" value="NZ_CP036265.1"/>
</dbReference>
<reference evidence="4 5" key="1">
    <citation type="submission" date="2019-02" db="EMBL/GenBank/DDBJ databases">
        <title>Deep-cultivation of Planctomycetes and their phenomic and genomic characterization uncovers novel biology.</title>
        <authorList>
            <person name="Wiegand S."/>
            <person name="Jogler M."/>
            <person name="Boedeker C."/>
            <person name="Pinto D."/>
            <person name="Vollmers J."/>
            <person name="Rivas-Marin E."/>
            <person name="Kohn T."/>
            <person name="Peeters S.H."/>
            <person name="Heuer A."/>
            <person name="Rast P."/>
            <person name="Oberbeckmann S."/>
            <person name="Bunk B."/>
            <person name="Jeske O."/>
            <person name="Meyerdierks A."/>
            <person name="Storesund J.E."/>
            <person name="Kallscheuer N."/>
            <person name="Luecker S."/>
            <person name="Lage O.M."/>
            <person name="Pohl T."/>
            <person name="Merkel B.J."/>
            <person name="Hornburger P."/>
            <person name="Mueller R.-W."/>
            <person name="Bruemmer F."/>
            <person name="Labrenz M."/>
            <person name="Spormann A.M."/>
            <person name="Op den Camp H."/>
            <person name="Overmann J."/>
            <person name="Amann R."/>
            <person name="Jetten M.S.M."/>
            <person name="Mascher T."/>
            <person name="Medema M.H."/>
            <person name="Devos D.P."/>
            <person name="Kaster A.-K."/>
            <person name="Ovreas L."/>
            <person name="Rohde M."/>
            <person name="Galperin M.Y."/>
            <person name="Jogler C."/>
        </authorList>
    </citation>
    <scope>NUCLEOTIDE SEQUENCE [LARGE SCALE GENOMIC DNA]</scope>
    <source>
        <strain evidence="4 5">CA12</strain>
    </source>
</reference>
<dbReference type="AlphaFoldDB" id="A0A517PER7"/>
<dbReference type="Proteomes" id="UP000318741">
    <property type="component" value="Chromosome"/>
</dbReference>
<protein>
    <recommendedName>
        <fullName evidence="3">DUF6268 domain-containing protein</fullName>
    </recommendedName>
</protein>
<name>A0A517PER7_9PLAN</name>
<keyword evidence="2" id="KW-0732">Signal</keyword>
<dbReference type="Pfam" id="PF19783">
    <property type="entry name" value="DUF6268"/>
    <property type="match status" value="1"/>
</dbReference>
<proteinExistence type="predicted"/>